<dbReference type="Pfam" id="PF00593">
    <property type="entry name" value="TonB_dep_Rec_b-barrel"/>
    <property type="match status" value="1"/>
</dbReference>
<gene>
    <name evidence="15" type="ORF">SCLO_1015790</name>
</gene>
<keyword evidence="7 11" id="KW-0798">TonB box</keyword>
<dbReference type="InterPro" id="IPR037066">
    <property type="entry name" value="Plug_dom_sf"/>
</dbReference>
<dbReference type="CDD" id="cd01347">
    <property type="entry name" value="ligand_gated_channel"/>
    <property type="match status" value="1"/>
</dbReference>
<feature type="domain" description="TonB-dependent receptor plug" evidence="14">
    <location>
        <begin position="49"/>
        <end position="155"/>
    </location>
</feature>
<feature type="chain" id="PRO_5009112424" description="TonB-dependent receptor" evidence="12">
    <location>
        <begin position="25"/>
        <end position="644"/>
    </location>
</feature>
<evidence type="ECO:0000313" key="15">
    <source>
        <dbReference type="EMBL" id="BAV64619.1"/>
    </source>
</evidence>
<keyword evidence="9 10" id="KW-0998">Cell outer membrane</keyword>
<evidence type="ECO:0000259" key="14">
    <source>
        <dbReference type="Pfam" id="PF07715"/>
    </source>
</evidence>
<dbReference type="InterPro" id="IPR000531">
    <property type="entry name" value="Beta-barrel_TonB"/>
</dbReference>
<feature type="domain" description="TonB-dependent receptor-like beta-barrel" evidence="13">
    <location>
        <begin position="208"/>
        <end position="618"/>
    </location>
</feature>
<dbReference type="PANTHER" id="PTHR30069">
    <property type="entry name" value="TONB-DEPENDENT OUTER MEMBRANE RECEPTOR"/>
    <property type="match status" value="1"/>
</dbReference>
<evidence type="ECO:0000256" key="1">
    <source>
        <dbReference type="ARBA" id="ARBA00004571"/>
    </source>
</evidence>
<dbReference type="Pfam" id="PF07715">
    <property type="entry name" value="Plug"/>
    <property type="match status" value="1"/>
</dbReference>
<evidence type="ECO:0000256" key="6">
    <source>
        <dbReference type="ARBA" id="ARBA00023065"/>
    </source>
</evidence>
<dbReference type="AlphaFoldDB" id="A0A1E1F270"/>
<comment type="similarity">
    <text evidence="10 11">Belongs to the TonB-dependent receptor family.</text>
</comment>
<sequence length="644" mass="70251">MSFYHIALSGLPLLFACASMSAHAAPATDVRPDDELVVTAFRTPVAWDKIASSITVLDQQAIEQAQPLAITDILVRTPGVSLSRNGGYGTATSIRIRGADAGQSVMVIDGVRISDPSSIAGGYGFSNLFADDISRIEILRGPQSILWGSDAIGGVVNVQTARAAKALEGSFSFEGGSRDTINARAAVGGASELIDWRVAGSTFSTDGISARSNGTEKDGYRRRAASGTATVKLSSAISVDLRGYWAKGRNDFDGSAGDTPDYGATEEWTLYAGLNLALLDGRFTHRIAILQSETDRQNFNPARTLRAINFDAHGRVRRYEYQGMFRPSDMIQFVFGAERDEQRMTTASPGDSLAPYALTPRRTDTDSLYGEVRITPVTGVTLSGGARRDHNSRFGHNTVFSGGAVWSIDQGNTIVRASYDEGFKAPSLYQLFSDYGSADLRPEKAKGWEIGLEQAVGKLLRLSATWFDRDTDNLIDFARCPTTGTLPSQCYIPGTTTERFGYYANTKKSQAQGLELSGSLEWRDLFANANYSWIKAEDRTPGDTYGRQLQRVPRHMANGELGYRFPFGLRTSVAVRYSGETYDRATGTAKLGDYWLADLRADWQLLPGLSLYGRVENLSDKQYETASGYGTLGRSFYAGIRSRF</sequence>
<evidence type="ECO:0000256" key="7">
    <source>
        <dbReference type="ARBA" id="ARBA00023077"/>
    </source>
</evidence>
<evidence type="ECO:0000256" key="9">
    <source>
        <dbReference type="ARBA" id="ARBA00023237"/>
    </source>
</evidence>
<evidence type="ECO:0000259" key="13">
    <source>
        <dbReference type="Pfam" id="PF00593"/>
    </source>
</evidence>
<evidence type="ECO:0000256" key="5">
    <source>
        <dbReference type="ARBA" id="ARBA00022729"/>
    </source>
</evidence>
<keyword evidence="8 10" id="KW-0472">Membrane</keyword>
<evidence type="ECO:0000256" key="12">
    <source>
        <dbReference type="SAM" id="SignalP"/>
    </source>
</evidence>
<proteinExistence type="inferred from homology"/>
<keyword evidence="4 10" id="KW-0812">Transmembrane</keyword>
<dbReference type="Gene3D" id="2.40.170.20">
    <property type="entry name" value="TonB-dependent receptor, beta-barrel domain"/>
    <property type="match status" value="1"/>
</dbReference>
<organism evidence="15 16">
    <name type="scientific">Sphingobium cloacae</name>
    <dbReference type="NCBI Taxonomy" id="120107"/>
    <lineage>
        <taxon>Bacteria</taxon>
        <taxon>Pseudomonadati</taxon>
        <taxon>Pseudomonadota</taxon>
        <taxon>Alphaproteobacteria</taxon>
        <taxon>Sphingomonadales</taxon>
        <taxon>Sphingomonadaceae</taxon>
        <taxon>Sphingobium</taxon>
    </lineage>
</organism>
<comment type="subcellular location">
    <subcellularLocation>
        <location evidence="1 10">Cell outer membrane</location>
        <topology evidence="1 10">Multi-pass membrane protein</topology>
    </subcellularLocation>
</comment>
<evidence type="ECO:0000313" key="16">
    <source>
        <dbReference type="Proteomes" id="UP000218272"/>
    </source>
</evidence>
<evidence type="ECO:0000256" key="2">
    <source>
        <dbReference type="ARBA" id="ARBA00022448"/>
    </source>
</evidence>
<dbReference type="GO" id="GO:0015889">
    <property type="term" value="P:cobalamin transport"/>
    <property type="evidence" value="ECO:0007669"/>
    <property type="project" value="TreeGrafter"/>
</dbReference>
<name>A0A1E1F270_9SPHN</name>
<keyword evidence="2 10" id="KW-0813">Transport</keyword>
<dbReference type="PROSITE" id="PS52016">
    <property type="entry name" value="TONB_DEPENDENT_REC_3"/>
    <property type="match status" value="1"/>
</dbReference>
<dbReference type="InterPro" id="IPR012910">
    <property type="entry name" value="Plug_dom"/>
</dbReference>
<dbReference type="Gene3D" id="2.170.130.10">
    <property type="entry name" value="TonB-dependent receptor, plug domain"/>
    <property type="match status" value="1"/>
</dbReference>
<evidence type="ECO:0000256" key="10">
    <source>
        <dbReference type="PROSITE-ProRule" id="PRU01360"/>
    </source>
</evidence>
<dbReference type="KEGG" id="sclo:SCLO_1015790"/>
<evidence type="ECO:0000256" key="3">
    <source>
        <dbReference type="ARBA" id="ARBA00022452"/>
    </source>
</evidence>
<dbReference type="RefSeq" id="WP_066514787.1">
    <property type="nucleotide sequence ID" value="NZ_AP017655.1"/>
</dbReference>
<dbReference type="OrthoDB" id="9796221at2"/>
<evidence type="ECO:0000256" key="8">
    <source>
        <dbReference type="ARBA" id="ARBA00023136"/>
    </source>
</evidence>
<dbReference type="GO" id="GO:0009279">
    <property type="term" value="C:cell outer membrane"/>
    <property type="evidence" value="ECO:0007669"/>
    <property type="project" value="UniProtKB-SubCell"/>
</dbReference>
<reference evidence="15 16" key="1">
    <citation type="submission" date="2016-10" db="EMBL/GenBank/DDBJ databases">
        <title>Complete Genome Sequence of the Nonylphenol-Degrading Bacterium Sphingobium cloacae JCM 10874T.</title>
        <authorList>
            <person name="Ootsuka M."/>
            <person name="Nishizawa T."/>
            <person name="Ohta H."/>
        </authorList>
    </citation>
    <scope>NUCLEOTIDE SEQUENCE [LARGE SCALE GENOMIC DNA]</scope>
    <source>
        <strain evidence="15 16">JCM 10874</strain>
    </source>
</reference>
<dbReference type="SUPFAM" id="SSF56935">
    <property type="entry name" value="Porins"/>
    <property type="match status" value="1"/>
</dbReference>
<evidence type="ECO:0000256" key="4">
    <source>
        <dbReference type="ARBA" id="ARBA00022692"/>
    </source>
</evidence>
<dbReference type="InterPro" id="IPR039426">
    <property type="entry name" value="TonB-dep_rcpt-like"/>
</dbReference>
<dbReference type="InterPro" id="IPR036942">
    <property type="entry name" value="Beta-barrel_TonB_sf"/>
</dbReference>
<dbReference type="EMBL" id="AP017655">
    <property type="protein sequence ID" value="BAV64619.1"/>
    <property type="molecule type" value="Genomic_DNA"/>
</dbReference>
<protein>
    <recommendedName>
        <fullName evidence="17">TonB-dependent receptor</fullName>
    </recommendedName>
</protein>
<dbReference type="GO" id="GO:0006811">
    <property type="term" value="P:monoatomic ion transport"/>
    <property type="evidence" value="ECO:0007669"/>
    <property type="project" value="UniProtKB-KW"/>
</dbReference>
<dbReference type="Proteomes" id="UP000218272">
    <property type="component" value="Chromosome SCLO_1"/>
</dbReference>
<dbReference type="PANTHER" id="PTHR30069:SF53">
    <property type="entry name" value="COLICIN I RECEPTOR-RELATED"/>
    <property type="match status" value="1"/>
</dbReference>
<evidence type="ECO:0000256" key="11">
    <source>
        <dbReference type="RuleBase" id="RU003357"/>
    </source>
</evidence>
<keyword evidence="6" id="KW-0406">Ion transport</keyword>
<evidence type="ECO:0008006" key="17">
    <source>
        <dbReference type="Google" id="ProtNLM"/>
    </source>
</evidence>
<keyword evidence="5 12" id="KW-0732">Signal</keyword>
<keyword evidence="3 10" id="KW-1134">Transmembrane beta strand</keyword>
<accession>A0A1E1F270</accession>
<feature type="signal peptide" evidence="12">
    <location>
        <begin position="1"/>
        <end position="24"/>
    </location>
</feature>
<keyword evidence="16" id="KW-1185">Reference proteome</keyword>